<dbReference type="GO" id="GO:0070224">
    <property type="term" value="F:sulfide:quinone oxidoreductase activity"/>
    <property type="evidence" value="ECO:0007669"/>
    <property type="project" value="TreeGrafter"/>
</dbReference>
<protein>
    <recommendedName>
        <fullName evidence="3">ribonuclease H</fullName>
        <ecNumber evidence="3">3.1.26.4</ecNumber>
    </recommendedName>
</protein>
<keyword evidence="4" id="KW-0540">Nuclease</keyword>
<dbReference type="GO" id="GO:0004523">
    <property type="term" value="F:RNA-DNA hybrid ribonuclease activity"/>
    <property type="evidence" value="ECO:0007669"/>
    <property type="project" value="UniProtKB-EC"/>
</dbReference>
<evidence type="ECO:0000256" key="8">
    <source>
        <dbReference type="ARBA" id="ARBA00022842"/>
    </source>
</evidence>
<feature type="domain" description="RNase H type-1" evidence="10">
    <location>
        <begin position="189"/>
        <end position="335"/>
    </location>
</feature>
<dbReference type="Gene3D" id="3.40.970.10">
    <property type="entry name" value="Ribonuclease H1, N-terminal domain"/>
    <property type="match status" value="1"/>
</dbReference>
<dbReference type="Pfam" id="PF01693">
    <property type="entry name" value="Cauli_VI"/>
    <property type="match status" value="1"/>
</dbReference>
<dbReference type="EMBL" id="JARAKH010000042">
    <property type="protein sequence ID" value="KAK8380432.1"/>
    <property type="molecule type" value="Genomic_DNA"/>
</dbReference>
<comment type="cofactor">
    <cofactor evidence="1">
        <name>Mg(2+)</name>
        <dbReference type="ChEBI" id="CHEBI:18420"/>
    </cofactor>
</comment>
<dbReference type="GO" id="GO:0046872">
    <property type="term" value="F:metal ion binding"/>
    <property type="evidence" value="ECO:0007669"/>
    <property type="project" value="UniProtKB-KW"/>
</dbReference>
<dbReference type="SUPFAM" id="SSF55658">
    <property type="entry name" value="L9 N-domain-like"/>
    <property type="match status" value="1"/>
</dbReference>
<keyword evidence="7" id="KW-0378">Hydrolase</keyword>
<dbReference type="GO" id="GO:0003676">
    <property type="term" value="F:nucleic acid binding"/>
    <property type="evidence" value="ECO:0007669"/>
    <property type="project" value="InterPro"/>
</dbReference>
<evidence type="ECO:0000256" key="2">
    <source>
        <dbReference type="ARBA" id="ARBA00005300"/>
    </source>
</evidence>
<name>A0AAW0T0K9_SCYPA</name>
<feature type="region of interest" description="Disordered" evidence="9">
    <location>
        <begin position="137"/>
        <end position="183"/>
    </location>
</feature>
<dbReference type="SUPFAM" id="SSF53098">
    <property type="entry name" value="Ribonuclease H-like"/>
    <property type="match status" value="1"/>
</dbReference>
<organism evidence="11 12">
    <name type="scientific">Scylla paramamosain</name>
    <name type="common">Mud crab</name>
    <dbReference type="NCBI Taxonomy" id="85552"/>
    <lineage>
        <taxon>Eukaryota</taxon>
        <taxon>Metazoa</taxon>
        <taxon>Ecdysozoa</taxon>
        <taxon>Arthropoda</taxon>
        <taxon>Crustacea</taxon>
        <taxon>Multicrustacea</taxon>
        <taxon>Malacostraca</taxon>
        <taxon>Eumalacostraca</taxon>
        <taxon>Eucarida</taxon>
        <taxon>Decapoda</taxon>
        <taxon>Pleocyemata</taxon>
        <taxon>Brachyura</taxon>
        <taxon>Eubrachyura</taxon>
        <taxon>Portunoidea</taxon>
        <taxon>Portunidae</taxon>
        <taxon>Portuninae</taxon>
        <taxon>Scylla</taxon>
    </lineage>
</organism>
<dbReference type="CDD" id="cd09280">
    <property type="entry name" value="RNase_HI_eukaryote_like"/>
    <property type="match status" value="1"/>
</dbReference>
<dbReference type="GO" id="GO:0005739">
    <property type="term" value="C:mitochondrion"/>
    <property type="evidence" value="ECO:0007669"/>
    <property type="project" value="TreeGrafter"/>
</dbReference>
<feature type="compositionally biased region" description="Polar residues" evidence="9">
    <location>
        <begin position="90"/>
        <end position="101"/>
    </location>
</feature>
<comment type="similarity">
    <text evidence="2">Belongs to the RNase H family.</text>
</comment>
<comment type="caution">
    <text evidence="11">The sequence shown here is derived from an EMBL/GenBank/DDBJ whole genome shotgun (WGS) entry which is preliminary data.</text>
</comment>
<evidence type="ECO:0000313" key="12">
    <source>
        <dbReference type="Proteomes" id="UP001487740"/>
    </source>
</evidence>
<dbReference type="FunFam" id="3.30.420.10:FF:000115">
    <property type="entry name" value="Ribonuclease H"/>
    <property type="match status" value="1"/>
</dbReference>
<dbReference type="PANTHER" id="PTHR10632:SF2">
    <property type="entry name" value="SULFIDE:QUINONE OXIDOREDUCTASE, MITOCHONDRIAL"/>
    <property type="match status" value="1"/>
</dbReference>
<dbReference type="Pfam" id="PF00075">
    <property type="entry name" value="RNase_H"/>
    <property type="match status" value="1"/>
</dbReference>
<evidence type="ECO:0000256" key="6">
    <source>
        <dbReference type="ARBA" id="ARBA00022759"/>
    </source>
</evidence>
<dbReference type="PROSITE" id="PS50879">
    <property type="entry name" value="RNASE_H_1"/>
    <property type="match status" value="1"/>
</dbReference>
<dbReference type="InterPro" id="IPR036397">
    <property type="entry name" value="RNaseH_sf"/>
</dbReference>
<proteinExistence type="inferred from homology"/>
<dbReference type="AlphaFoldDB" id="A0AAW0T0K9"/>
<dbReference type="Gene3D" id="3.30.420.10">
    <property type="entry name" value="Ribonuclease H-like superfamily/Ribonuclease H"/>
    <property type="match status" value="1"/>
</dbReference>
<accession>A0AAW0T0K9</accession>
<evidence type="ECO:0000256" key="7">
    <source>
        <dbReference type="ARBA" id="ARBA00022801"/>
    </source>
</evidence>
<dbReference type="InterPro" id="IPR002156">
    <property type="entry name" value="RNaseH_domain"/>
</dbReference>
<dbReference type="InterPro" id="IPR036188">
    <property type="entry name" value="FAD/NAD-bd_sf"/>
</dbReference>
<evidence type="ECO:0000256" key="5">
    <source>
        <dbReference type="ARBA" id="ARBA00022723"/>
    </source>
</evidence>
<reference evidence="11 12" key="1">
    <citation type="submission" date="2023-03" db="EMBL/GenBank/DDBJ databases">
        <title>High-quality genome of Scylla paramamosain provides insights in environmental adaptation.</title>
        <authorList>
            <person name="Zhang L."/>
        </authorList>
    </citation>
    <scope>NUCLEOTIDE SEQUENCE [LARGE SCALE GENOMIC DNA]</scope>
    <source>
        <strain evidence="11">LZ_2023a</strain>
        <tissue evidence="11">Muscle</tissue>
    </source>
</reference>
<dbReference type="Gene3D" id="3.50.50.60">
    <property type="entry name" value="FAD/NAD(P)-binding domain"/>
    <property type="match status" value="2"/>
</dbReference>
<dbReference type="InterPro" id="IPR009027">
    <property type="entry name" value="Ribosomal_bL9/RNase_H1_N"/>
</dbReference>
<evidence type="ECO:0000313" key="11">
    <source>
        <dbReference type="EMBL" id="KAK8380432.1"/>
    </source>
</evidence>
<feature type="compositionally biased region" description="Basic and acidic residues" evidence="9">
    <location>
        <begin position="173"/>
        <end position="183"/>
    </location>
</feature>
<evidence type="ECO:0000256" key="9">
    <source>
        <dbReference type="SAM" id="MobiDB-lite"/>
    </source>
</evidence>
<dbReference type="FunFam" id="3.40.970.10:FF:000001">
    <property type="entry name" value="Ribonuclease H1"/>
    <property type="match status" value="1"/>
</dbReference>
<dbReference type="Proteomes" id="UP001487740">
    <property type="component" value="Unassembled WGS sequence"/>
</dbReference>
<keyword evidence="6" id="KW-0255">Endonuclease</keyword>
<dbReference type="EC" id="3.1.26.4" evidence="3"/>
<dbReference type="GO" id="GO:0071949">
    <property type="term" value="F:FAD binding"/>
    <property type="evidence" value="ECO:0007669"/>
    <property type="project" value="TreeGrafter"/>
</dbReference>
<dbReference type="InterPro" id="IPR037056">
    <property type="entry name" value="RNase_H1_N_sf"/>
</dbReference>
<feature type="compositionally biased region" description="Acidic residues" evidence="9">
    <location>
        <begin position="157"/>
        <end position="166"/>
    </location>
</feature>
<keyword evidence="8" id="KW-0460">Magnesium</keyword>
<feature type="compositionally biased region" description="Basic and acidic residues" evidence="9">
    <location>
        <begin position="76"/>
        <end position="86"/>
    </location>
</feature>
<dbReference type="InterPro" id="IPR011320">
    <property type="entry name" value="RNase_H1_N"/>
</dbReference>
<dbReference type="InterPro" id="IPR012337">
    <property type="entry name" value="RNaseH-like_sf"/>
</dbReference>
<keyword evidence="12" id="KW-1185">Reference proteome</keyword>
<feature type="region of interest" description="Disordered" evidence="9">
    <location>
        <begin position="76"/>
        <end position="101"/>
    </location>
</feature>
<dbReference type="SUPFAM" id="SSF51905">
    <property type="entry name" value="FAD/NAD(P)-binding domain"/>
    <property type="match status" value="1"/>
</dbReference>
<evidence type="ECO:0000256" key="1">
    <source>
        <dbReference type="ARBA" id="ARBA00001946"/>
    </source>
</evidence>
<evidence type="ECO:0000256" key="3">
    <source>
        <dbReference type="ARBA" id="ARBA00012180"/>
    </source>
</evidence>
<dbReference type="PANTHER" id="PTHR10632">
    <property type="entry name" value="SULFIDE:QUINONE OXIDOREDUCTASE"/>
    <property type="match status" value="1"/>
</dbReference>
<evidence type="ECO:0000256" key="4">
    <source>
        <dbReference type="ARBA" id="ARBA00022722"/>
    </source>
</evidence>
<keyword evidence="5" id="KW-0479">Metal-binding</keyword>
<dbReference type="InterPro" id="IPR015904">
    <property type="entry name" value="Sulphide_quinone_reductase"/>
</dbReference>
<gene>
    <name evidence="11" type="ORF">O3P69_016782</name>
</gene>
<evidence type="ECO:0000259" key="10">
    <source>
        <dbReference type="PROSITE" id="PS50879"/>
    </source>
</evidence>
<dbReference type="GO" id="GO:0070221">
    <property type="term" value="P:sulfide oxidation, using sulfide:quinone oxidoreductase"/>
    <property type="evidence" value="ECO:0007669"/>
    <property type="project" value="TreeGrafter"/>
</dbReference>
<sequence>MKPEIESLPPSSLVLLARKCPFYAVARGHKPGIYQTWAECQENINGYTRPRYKKFATESEAKEFVQENALTCPVVDRREASKKDEDNGAASASRTYNGGNLSPTLLEMKASMKCLQKDLSQLRTRFELYIEDRVGTACSKPLPPSSAPVQKRKHESESEEEGDEDQPSSSKKLNTEGKEGDKSKFKVDSDGFLIVYTDGACWMNGKQGAKAGMGVFFGQEHPLNVAEPIKGRATNNNAEIQAATCALELARSAGFSKVAVHTDSQFMIDCASSWMKNWKKKGWVKSDGQPVKNKEELMVLDSAMEDLAVKWVHVKGHAGHEGNEEADKLARQGAKQYKKQPLCSSSVYFYSWRTFQPRFQQMSGLCIDRPLKMMAHKRLLLACGSRMVSQNGSFSTSATAHKSYKLVVVGGGAGGCATAAKFSSKLGAGSVAVIEPADTHYYQPMWTLVGGGMKRLEESGRPMSQVLPKKADWIKQRVVTFDPSQEQVALGIQLNYNQIKGLPDAFETPGVCSNYSPLYVTKTLESLKNFKEGNALFSFPNTLINISVSMGSVTRPTSSTSHPCQSSLLSKKYADALWEVVKERNITINLRHNLIEVKPDSQEAVFQNLENPDDLKTVKYEMLHVAPPMSSPDPLCQCAALTNEAGFLNVNKHTLQHVTFPNVFGIGDCTSVPIAKTAAAVAGQFGVMQRNLSLAMSGTSPKHQYDGYTSCPLVTGYSKCILAEFDMDLNPLETFPINQAKERRTMFHLKKDMMPTMYWNGMLKGYWEDQRT</sequence>